<gene>
    <name evidence="1" type="ORF">SYYSPA8_27635</name>
</gene>
<dbReference type="Gene3D" id="1.25.40.10">
    <property type="entry name" value="Tetratricopeptide repeat domain"/>
    <property type="match status" value="1"/>
</dbReference>
<proteinExistence type="predicted"/>
<evidence type="ECO:0000313" key="1">
    <source>
        <dbReference type="EMBL" id="GLF98146.1"/>
    </source>
</evidence>
<sequence>MVRTTVFAVLLEQRGLTAYEAFRHAFREAAVQAAGAEREPRLARVMVSRATFDRWSAGRLKGVPRREAATILRHLFAMPAEHLFEDADTEDADTGTPAPDGGEVEFDGAQEIGAQTRLLTASNADPALVATVRTSLEGVIDRYEALGPRLLVGETRLLRTMLHTLLAGHQPPRARAELFHLAARTAGVLGYMAVNSSAPFATVDAYCTEAELLAREAGDRETQMWAAGTRSLGLYYTGRYTEADQAARAGVDLAPDSPQAIRLLVNGRARALARTGERRGAEAAIGRAMTLSERQTTLSEGMTSCIAFTPYSLARTLANAITARLALGDTQAVLDHAAEIDPLLNRSSSRWSRALVGLDVATALLHQPSPEIDHAMVLGRTALTAGATAPIRSVWQRAGELHQHAARWHTTPAVRDYADMLRSWRSQPQAAPQAAPAAHRL</sequence>
<dbReference type="InterPro" id="IPR011990">
    <property type="entry name" value="TPR-like_helical_dom_sf"/>
</dbReference>
<reference evidence="1 2" key="1">
    <citation type="submission" date="2022-10" db="EMBL/GenBank/DDBJ databases">
        <title>Draft genome sequence of Streptomyces sp. YSPA8.</title>
        <authorList>
            <person name="Moriuchi R."/>
            <person name="Dohra H."/>
            <person name="Yamamura H."/>
            <person name="Kodani S."/>
        </authorList>
    </citation>
    <scope>NUCLEOTIDE SEQUENCE [LARGE SCALE GENOMIC DNA]</scope>
    <source>
        <strain evidence="1 2">YSPA8</strain>
    </source>
</reference>
<evidence type="ECO:0000313" key="2">
    <source>
        <dbReference type="Proteomes" id="UP001291653"/>
    </source>
</evidence>
<dbReference type="EMBL" id="BSBI01000013">
    <property type="protein sequence ID" value="GLF98146.1"/>
    <property type="molecule type" value="Genomic_DNA"/>
</dbReference>
<keyword evidence="2" id="KW-1185">Reference proteome</keyword>
<protein>
    <recommendedName>
        <fullName evidence="3">XRE family transcriptional regulator</fullName>
    </recommendedName>
</protein>
<accession>A0ABQ5P6C2</accession>
<dbReference type="RefSeq" id="WP_323450133.1">
    <property type="nucleotide sequence ID" value="NZ_BSBI01000013.1"/>
</dbReference>
<name>A0ABQ5P6C2_9ACTN</name>
<comment type="caution">
    <text evidence="1">The sequence shown here is derived from an EMBL/GenBank/DDBJ whole genome shotgun (WGS) entry which is preliminary data.</text>
</comment>
<organism evidence="1 2">
    <name type="scientific">Streptomyces yaizuensis</name>
    <dbReference type="NCBI Taxonomy" id="2989713"/>
    <lineage>
        <taxon>Bacteria</taxon>
        <taxon>Bacillati</taxon>
        <taxon>Actinomycetota</taxon>
        <taxon>Actinomycetes</taxon>
        <taxon>Kitasatosporales</taxon>
        <taxon>Streptomycetaceae</taxon>
        <taxon>Streptomyces</taxon>
    </lineage>
</organism>
<dbReference type="Proteomes" id="UP001291653">
    <property type="component" value="Unassembled WGS sequence"/>
</dbReference>
<evidence type="ECO:0008006" key="3">
    <source>
        <dbReference type="Google" id="ProtNLM"/>
    </source>
</evidence>
<dbReference type="SUPFAM" id="SSF48452">
    <property type="entry name" value="TPR-like"/>
    <property type="match status" value="1"/>
</dbReference>